<keyword evidence="4 7" id="KW-0812">Transmembrane</keyword>
<comment type="subcellular location">
    <subcellularLocation>
        <location evidence="1 7">Cell outer membrane</location>
        <topology evidence="1 7">Multi-pass membrane protein</topology>
    </subcellularLocation>
</comment>
<evidence type="ECO:0000256" key="8">
    <source>
        <dbReference type="SAM" id="SignalP"/>
    </source>
</evidence>
<dbReference type="InterPro" id="IPR008969">
    <property type="entry name" value="CarboxyPept-like_regulatory"/>
</dbReference>
<keyword evidence="2 7" id="KW-0813">Transport</keyword>
<dbReference type="Proteomes" id="UP001596415">
    <property type="component" value="Unassembled WGS sequence"/>
</dbReference>
<sequence>MKTKLLLFCFILFCAIVQAQIKTISGTVSDNNGTPLPGVNIVVKGTSNGTQSNIDGQYSLSASIGQTLVFTYLGFVPQEVRVTETSNSINVTMVEDAAQLEEVVVVGYGTTTKRKLTDAISSVDAEDIKEVPNANFQNALVGKLSGVQIQQTNGKAEGSVNFTIRGISSINGTQEPLFVVDGVPVLNNQESGTGAPTNPLINLNANNIESIEILKDASSAAIYGSRGTNGVVIITTKKGKSGKLKVNFNSSYGRSEATNKREFLNAEQYVELFTESRLNSGVAQTSIDNQLDALATDSNGFTNDWRNAEVDTNWTDLALVKGSILENNVSVSGGDENSTFYMSLGSNLTEGIVRGNTLERYNFRINADRSVSEKFKAGANLRIGKSEIDRIASDNLFVTPLQAIAQVPISSPFNQDGTINSNTLYPNFLLEDKFAFYKTNIWNFGGSAFAQYNILPSLSFRSELGYEHFNQLEEEFRGPETDFQGADNGQASNRTIINDFYTSNNFLTFDTSINNSHNINLIGGMSYEYSQRKASLITGIDFANPLITTLAGAATIDGGTSTATQRNLVSFFTRFSYDYQGKYLLKASMRADGSSRFGPNNRYGYFPAASIGWVLSRESFLENSETLSNLKLRASYGQTGNQPLGNFDYVNSVSIGAYGGIPSLTLAGAGDPELKWEITTQYDIGLEFGLFKNRIFGEIDYYVKDTEDLLLDAAIPGTIGIDGSSIFTNIGRVENKGIEFSLTSRNIRSKHFNWSTNFNISHNKNEVISLSDGQEENIIGDQIIRVGESLASFYLVEFAGVDPANGDALYFLNTELPDGSLDRNTTNNFNDAEQVVLGSPYPDIITGLTNTLNYKNLDLSFTFQGQFGASIYNSAGRFQENGFVFEDNPSISQLDRWQQPGDITNVPQLRSDGSNLGGQSSRYLQDSDFVRLRNITLGYNFVDLGPFDSLRVYATGLNLLTFTDYDGYDPEATRDDAGTLNRGTEFYSAPPAKTYTIGINVQF</sequence>
<reference evidence="11" key="1">
    <citation type="journal article" date="2019" name="Int. J. Syst. Evol. Microbiol.">
        <title>The Global Catalogue of Microorganisms (GCM) 10K type strain sequencing project: providing services to taxonomists for standard genome sequencing and annotation.</title>
        <authorList>
            <consortium name="The Broad Institute Genomics Platform"/>
            <consortium name="The Broad Institute Genome Sequencing Center for Infectious Disease"/>
            <person name="Wu L."/>
            <person name="Ma J."/>
        </authorList>
    </citation>
    <scope>NUCLEOTIDE SEQUENCE [LARGE SCALE GENOMIC DNA]</scope>
    <source>
        <strain evidence="11">CGMCC 1.16306</strain>
    </source>
</reference>
<dbReference type="InterPro" id="IPR012910">
    <property type="entry name" value="Plug_dom"/>
</dbReference>
<comment type="similarity">
    <text evidence="7">Belongs to the TonB-dependent receptor family.</text>
</comment>
<keyword evidence="8" id="KW-0732">Signal</keyword>
<dbReference type="PROSITE" id="PS52016">
    <property type="entry name" value="TONB_DEPENDENT_REC_3"/>
    <property type="match status" value="1"/>
</dbReference>
<protein>
    <submittedName>
        <fullName evidence="10">SusC/RagA family TonB-linked outer membrane protein</fullName>
    </submittedName>
</protein>
<feature type="domain" description="TonB-dependent receptor plug" evidence="9">
    <location>
        <begin position="113"/>
        <end position="231"/>
    </location>
</feature>
<evidence type="ECO:0000256" key="2">
    <source>
        <dbReference type="ARBA" id="ARBA00022448"/>
    </source>
</evidence>
<comment type="caution">
    <text evidence="10">The sequence shown here is derived from an EMBL/GenBank/DDBJ whole genome shotgun (WGS) entry which is preliminary data.</text>
</comment>
<dbReference type="NCBIfam" id="TIGR04057">
    <property type="entry name" value="SusC_RagA_signa"/>
    <property type="match status" value="1"/>
</dbReference>
<proteinExistence type="inferred from homology"/>
<evidence type="ECO:0000259" key="9">
    <source>
        <dbReference type="Pfam" id="PF07715"/>
    </source>
</evidence>
<evidence type="ECO:0000256" key="6">
    <source>
        <dbReference type="ARBA" id="ARBA00023237"/>
    </source>
</evidence>
<evidence type="ECO:0000256" key="1">
    <source>
        <dbReference type="ARBA" id="ARBA00004571"/>
    </source>
</evidence>
<dbReference type="RefSeq" id="WP_380217996.1">
    <property type="nucleotide sequence ID" value="NZ_JBHTBN010000005.1"/>
</dbReference>
<dbReference type="InterPro" id="IPR023997">
    <property type="entry name" value="TonB-dep_OMP_SusC/RagA_CS"/>
</dbReference>
<dbReference type="NCBIfam" id="TIGR04056">
    <property type="entry name" value="OMP_RagA_SusC"/>
    <property type="match status" value="1"/>
</dbReference>
<feature type="chain" id="PRO_5045418350" evidence="8">
    <location>
        <begin position="20"/>
        <end position="1003"/>
    </location>
</feature>
<dbReference type="InterPro" id="IPR023996">
    <property type="entry name" value="TonB-dep_OMP_SusC/RagA"/>
</dbReference>
<accession>A0ABW2MV93</accession>
<evidence type="ECO:0000256" key="7">
    <source>
        <dbReference type="PROSITE-ProRule" id="PRU01360"/>
    </source>
</evidence>
<name>A0ABW2MV93_9FLAO</name>
<evidence type="ECO:0000256" key="4">
    <source>
        <dbReference type="ARBA" id="ARBA00022692"/>
    </source>
</evidence>
<dbReference type="SUPFAM" id="SSF56935">
    <property type="entry name" value="Porins"/>
    <property type="match status" value="1"/>
</dbReference>
<keyword evidence="3 7" id="KW-1134">Transmembrane beta strand</keyword>
<evidence type="ECO:0000313" key="10">
    <source>
        <dbReference type="EMBL" id="MFC7358104.1"/>
    </source>
</evidence>
<dbReference type="Pfam" id="PF07715">
    <property type="entry name" value="Plug"/>
    <property type="match status" value="1"/>
</dbReference>
<evidence type="ECO:0000256" key="3">
    <source>
        <dbReference type="ARBA" id="ARBA00022452"/>
    </source>
</evidence>
<dbReference type="Pfam" id="PF13715">
    <property type="entry name" value="CarbopepD_reg_2"/>
    <property type="match status" value="1"/>
</dbReference>
<keyword evidence="6 7" id="KW-0998">Cell outer membrane</keyword>
<organism evidence="10 11">
    <name type="scientific">Jejudonia soesokkakensis</name>
    <dbReference type="NCBI Taxonomy" id="1323432"/>
    <lineage>
        <taxon>Bacteria</taxon>
        <taxon>Pseudomonadati</taxon>
        <taxon>Bacteroidota</taxon>
        <taxon>Flavobacteriia</taxon>
        <taxon>Flavobacteriales</taxon>
        <taxon>Flavobacteriaceae</taxon>
        <taxon>Jejudonia</taxon>
    </lineage>
</organism>
<dbReference type="InterPro" id="IPR037066">
    <property type="entry name" value="Plug_dom_sf"/>
</dbReference>
<keyword evidence="5 7" id="KW-0472">Membrane</keyword>
<dbReference type="Gene3D" id="2.170.130.10">
    <property type="entry name" value="TonB-dependent receptor, plug domain"/>
    <property type="match status" value="1"/>
</dbReference>
<dbReference type="InterPro" id="IPR039426">
    <property type="entry name" value="TonB-dep_rcpt-like"/>
</dbReference>
<evidence type="ECO:0000256" key="5">
    <source>
        <dbReference type="ARBA" id="ARBA00023136"/>
    </source>
</evidence>
<dbReference type="Gene3D" id="2.60.40.1120">
    <property type="entry name" value="Carboxypeptidase-like, regulatory domain"/>
    <property type="match status" value="1"/>
</dbReference>
<dbReference type="SUPFAM" id="SSF49464">
    <property type="entry name" value="Carboxypeptidase regulatory domain-like"/>
    <property type="match status" value="1"/>
</dbReference>
<dbReference type="EMBL" id="JBHTBN010000005">
    <property type="protein sequence ID" value="MFC7358104.1"/>
    <property type="molecule type" value="Genomic_DNA"/>
</dbReference>
<dbReference type="InterPro" id="IPR036942">
    <property type="entry name" value="Beta-barrel_TonB_sf"/>
</dbReference>
<dbReference type="Gene3D" id="2.40.170.20">
    <property type="entry name" value="TonB-dependent receptor, beta-barrel domain"/>
    <property type="match status" value="1"/>
</dbReference>
<keyword evidence="11" id="KW-1185">Reference proteome</keyword>
<feature type="signal peptide" evidence="8">
    <location>
        <begin position="1"/>
        <end position="19"/>
    </location>
</feature>
<evidence type="ECO:0000313" key="11">
    <source>
        <dbReference type="Proteomes" id="UP001596415"/>
    </source>
</evidence>
<gene>
    <name evidence="10" type="ORF">ACFQO1_10420</name>
</gene>